<dbReference type="AlphaFoldDB" id="A0AA38L7P2"/>
<name>A0AA38L7P2_TAXCH</name>
<feature type="non-terminal residue" evidence="1">
    <location>
        <position position="74"/>
    </location>
</feature>
<comment type="caution">
    <text evidence="1">The sequence shown here is derived from an EMBL/GenBank/DDBJ whole genome shotgun (WGS) entry which is preliminary data.</text>
</comment>
<protein>
    <submittedName>
        <fullName evidence="1">Uncharacterized protein</fullName>
    </submittedName>
</protein>
<dbReference type="Proteomes" id="UP000824469">
    <property type="component" value="Unassembled WGS sequence"/>
</dbReference>
<feature type="non-terminal residue" evidence="1">
    <location>
        <position position="1"/>
    </location>
</feature>
<evidence type="ECO:0000313" key="1">
    <source>
        <dbReference type="EMBL" id="KAH9310402.1"/>
    </source>
</evidence>
<organism evidence="1 2">
    <name type="scientific">Taxus chinensis</name>
    <name type="common">Chinese yew</name>
    <name type="synonym">Taxus wallichiana var. chinensis</name>
    <dbReference type="NCBI Taxonomy" id="29808"/>
    <lineage>
        <taxon>Eukaryota</taxon>
        <taxon>Viridiplantae</taxon>
        <taxon>Streptophyta</taxon>
        <taxon>Embryophyta</taxon>
        <taxon>Tracheophyta</taxon>
        <taxon>Spermatophyta</taxon>
        <taxon>Pinopsida</taxon>
        <taxon>Pinidae</taxon>
        <taxon>Conifers II</taxon>
        <taxon>Cupressales</taxon>
        <taxon>Taxaceae</taxon>
        <taxon>Taxus</taxon>
    </lineage>
</organism>
<keyword evidence="2" id="KW-1185">Reference proteome</keyword>
<evidence type="ECO:0000313" key="2">
    <source>
        <dbReference type="Proteomes" id="UP000824469"/>
    </source>
</evidence>
<reference evidence="1 2" key="1">
    <citation type="journal article" date="2021" name="Nat. Plants">
        <title>The Taxus genome provides insights into paclitaxel biosynthesis.</title>
        <authorList>
            <person name="Xiong X."/>
            <person name="Gou J."/>
            <person name="Liao Q."/>
            <person name="Li Y."/>
            <person name="Zhou Q."/>
            <person name="Bi G."/>
            <person name="Li C."/>
            <person name="Du R."/>
            <person name="Wang X."/>
            <person name="Sun T."/>
            <person name="Guo L."/>
            <person name="Liang H."/>
            <person name="Lu P."/>
            <person name="Wu Y."/>
            <person name="Zhang Z."/>
            <person name="Ro D.K."/>
            <person name="Shang Y."/>
            <person name="Huang S."/>
            <person name="Yan J."/>
        </authorList>
    </citation>
    <scope>NUCLEOTIDE SEQUENCE [LARGE SCALE GENOMIC DNA]</scope>
    <source>
        <strain evidence="1">Ta-2019</strain>
    </source>
</reference>
<gene>
    <name evidence="1" type="ORF">KI387_025437</name>
</gene>
<sequence>GVSVGWEVDGPAVEGGTVVGIEELGVGEVVEALVDGAMGEGEVGVVVDALTGTRTLLGWYNMLQVLNGDGLAGM</sequence>
<accession>A0AA38L7P2</accession>
<proteinExistence type="predicted"/>
<dbReference type="EMBL" id="JAHRHJ020000006">
    <property type="protein sequence ID" value="KAH9310402.1"/>
    <property type="molecule type" value="Genomic_DNA"/>
</dbReference>